<dbReference type="Proteomes" id="UP000035680">
    <property type="component" value="Unassembled WGS sequence"/>
</dbReference>
<dbReference type="PANTHER" id="PTHR47521:SF18">
    <property type="entry name" value="G PROTEIN-COUPLED RECEPTOR-RELATED"/>
    <property type="match status" value="1"/>
</dbReference>
<keyword evidence="2" id="KW-1133">Transmembrane helix</keyword>
<feature type="transmembrane region" description="Helical" evidence="2">
    <location>
        <begin position="173"/>
        <end position="190"/>
    </location>
</feature>
<dbReference type="AlphaFoldDB" id="A0A0K0FAT9"/>
<dbReference type="PANTHER" id="PTHR47521">
    <property type="entry name" value="SERPENTINE RECEPTOR, CLASS E (EPSILON)-RELATED"/>
    <property type="match status" value="1"/>
</dbReference>
<evidence type="ECO:0000313" key="3">
    <source>
        <dbReference type="Proteomes" id="UP000035680"/>
    </source>
</evidence>
<dbReference type="InterPro" id="IPR052860">
    <property type="entry name" value="NRL-GPCR1"/>
</dbReference>
<feature type="transmembrane region" description="Helical" evidence="2">
    <location>
        <begin position="260"/>
        <end position="280"/>
    </location>
</feature>
<dbReference type="Pfam" id="PF03125">
    <property type="entry name" value="Sre"/>
    <property type="match status" value="1"/>
</dbReference>
<sequence length="327" mass="37956">MLKIGSLEWLTHNVHSTSIYQYAIVNRKLNSSIDFIFIIIIIFSLFNLIILFFYNFGIQKFTAYHKNIKLFAILIVTASSVVALCHIVYCFFYLTNILTPIGSFYIFATKLTFSTFIGCKPIIFGYERSIAIKKALIYDKSGINYIYIIAAIFFLFFSIFATLNTMFVFIPNYIPFAIMGVQNICALIYFQKLRHILNKQWSEEIKNKTSLSYRFQLTENVKTFNIVQVVLFGVSCVAMSAIPLFILADSRLFDFNIASIFFDTASTLITTFVLIIFGVLHTQMLKKLFCLYKLSEPRKSLTVSSIREINNKNTEIYFNQMRLEWNK</sequence>
<feature type="transmembrane region" description="Helical" evidence="2">
    <location>
        <begin position="35"/>
        <end position="58"/>
    </location>
</feature>
<accession>A0A0K0FAT9</accession>
<keyword evidence="2" id="KW-0472">Membrane</keyword>
<protein>
    <submittedName>
        <fullName evidence="4">G protein-coupled receptor</fullName>
    </submittedName>
</protein>
<comment type="similarity">
    <text evidence="1">Belongs to the nematode receptor-like protein sre family.</text>
</comment>
<keyword evidence="3" id="KW-1185">Reference proteome</keyword>
<dbReference type="InterPro" id="IPR004151">
    <property type="entry name" value="7TM_GPCR_serpentine_rcpt_Sre"/>
</dbReference>
<dbReference type="WBParaSite" id="SVE_0594400.1">
    <property type="protein sequence ID" value="SVE_0594400.1"/>
    <property type="gene ID" value="SVE_0594400"/>
</dbReference>
<proteinExistence type="inferred from homology"/>
<dbReference type="GO" id="GO:0007606">
    <property type="term" value="P:sensory perception of chemical stimulus"/>
    <property type="evidence" value="ECO:0007669"/>
    <property type="project" value="InterPro"/>
</dbReference>
<keyword evidence="2" id="KW-0812">Transmembrane</keyword>
<reference evidence="4" key="2">
    <citation type="submission" date="2015-08" db="UniProtKB">
        <authorList>
            <consortium name="WormBaseParasite"/>
        </authorList>
    </citation>
    <scope>IDENTIFICATION</scope>
</reference>
<evidence type="ECO:0000256" key="2">
    <source>
        <dbReference type="SAM" id="Phobius"/>
    </source>
</evidence>
<feature type="transmembrane region" description="Helical" evidence="2">
    <location>
        <begin position="224"/>
        <end position="248"/>
    </location>
</feature>
<evidence type="ECO:0000313" key="4">
    <source>
        <dbReference type="WBParaSite" id="SVE_0594400.1"/>
    </source>
</evidence>
<feature type="transmembrane region" description="Helical" evidence="2">
    <location>
        <begin position="70"/>
        <end position="95"/>
    </location>
</feature>
<feature type="transmembrane region" description="Helical" evidence="2">
    <location>
        <begin position="145"/>
        <end position="167"/>
    </location>
</feature>
<organism evidence="3 4">
    <name type="scientific">Strongyloides venezuelensis</name>
    <name type="common">Threadworm</name>
    <dbReference type="NCBI Taxonomy" id="75913"/>
    <lineage>
        <taxon>Eukaryota</taxon>
        <taxon>Metazoa</taxon>
        <taxon>Ecdysozoa</taxon>
        <taxon>Nematoda</taxon>
        <taxon>Chromadorea</taxon>
        <taxon>Rhabditida</taxon>
        <taxon>Tylenchina</taxon>
        <taxon>Panagrolaimomorpha</taxon>
        <taxon>Strongyloidoidea</taxon>
        <taxon>Strongyloididae</taxon>
        <taxon>Strongyloides</taxon>
    </lineage>
</organism>
<feature type="transmembrane region" description="Helical" evidence="2">
    <location>
        <begin position="101"/>
        <end position="124"/>
    </location>
</feature>
<name>A0A0K0FAT9_STRVS</name>
<dbReference type="GO" id="GO:0016020">
    <property type="term" value="C:membrane"/>
    <property type="evidence" value="ECO:0007669"/>
    <property type="project" value="InterPro"/>
</dbReference>
<evidence type="ECO:0000256" key="1">
    <source>
        <dbReference type="ARBA" id="ARBA00006803"/>
    </source>
</evidence>
<reference evidence="3" key="1">
    <citation type="submission" date="2014-07" db="EMBL/GenBank/DDBJ databases">
        <authorList>
            <person name="Martin A.A"/>
            <person name="De Silva N."/>
        </authorList>
    </citation>
    <scope>NUCLEOTIDE SEQUENCE</scope>
</reference>